<sequence>MMRSVNAKLNTRVAHAKPYHVVRDRKGRRVILCAVGDCDIVGNCRDFIRLRGTLAARWRISRRRKFKRLLEKAFEFKENRSALTGKSTDDNTEIQVRKSYRLWKCHQKEAILQRLSSNLKATLMRQYNLTNKEAIIQGGLHEELLDSSDDEY</sequence>
<accession>A0ABD3IEL2</accession>
<comment type="caution">
    <text evidence="1">The sequence shown here is derived from an EMBL/GenBank/DDBJ whole genome shotgun (WGS) entry which is preliminary data.</text>
</comment>
<evidence type="ECO:0000313" key="2">
    <source>
        <dbReference type="Proteomes" id="UP001633002"/>
    </source>
</evidence>
<organism evidence="1 2">
    <name type="scientific">Riccia sorocarpa</name>
    <dbReference type="NCBI Taxonomy" id="122646"/>
    <lineage>
        <taxon>Eukaryota</taxon>
        <taxon>Viridiplantae</taxon>
        <taxon>Streptophyta</taxon>
        <taxon>Embryophyta</taxon>
        <taxon>Marchantiophyta</taxon>
        <taxon>Marchantiopsida</taxon>
        <taxon>Marchantiidae</taxon>
        <taxon>Marchantiales</taxon>
        <taxon>Ricciaceae</taxon>
        <taxon>Riccia</taxon>
    </lineage>
</organism>
<reference evidence="1 2" key="1">
    <citation type="submission" date="2024-09" db="EMBL/GenBank/DDBJ databases">
        <title>Chromosome-scale assembly of Riccia sorocarpa.</title>
        <authorList>
            <person name="Paukszto L."/>
        </authorList>
    </citation>
    <scope>NUCLEOTIDE SEQUENCE [LARGE SCALE GENOMIC DNA]</scope>
    <source>
        <strain evidence="1">LP-2024</strain>
        <tissue evidence="1">Aerial parts of the thallus</tissue>
    </source>
</reference>
<dbReference type="EMBL" id="JBJQOH010000001">
    <property type="protein sequence ID" value="KAL3702123.1"/>
    <property type="molecule type" value="Genomic_DNA"/>
</dbReference>
<gene>
    <name evidence="1" type="ORF">R1sor_020145</name>
</gene>
<dbReference type="Proteomes" id="UP001633002">
    <property type="component" value="Unassembled WGS sequence"/>
</dbReference>
<keyword evidence="2" id="KW-1185">Reference proteome</keyword>
<evidence type="ECO:0000313" key="1">
    <source>
        <dbReference type="EMBL" id="KAL3702123.1"/>
    </source>
</evidence>
<proteinExistence type="predicted"/>
<name>A0ABD3IEL2_9MARC</name>
<protein>
    <submittedName>
        <fullName evidence="1">Uncharacterized protein</fullName>
    </submittedName>
</protein>
<dbReference type="AlphaFoldDB" id="A0ABD3IEL2"/>